<proteinExistence type="predicted"/>
<sequence>VYRHRLSNQSSYHVHSASKNSCRGENVDYISYSCTIYLNCLMSSLGFGLRLDPVKFCVLVFPRDYLITYTAFKYTESILCYFIPLVVQIVCYNITGKQLFIDIKELHLQNLRQSPGNNGCYQDADCQRRAVFCQLFSTSNFVILQHIFTTTRHGFL</sequence>
<dbReference type="Proteomes" id="UP001164746">
    <property type="component" value="Chromosome 3"/>
</dbReference>
<name>A0ABY7DQU3_MYAAR</name>
<evidence type="ECO:0000313" key="2">
    <source>
        <dbReference type="Proteomes" id="UP001164746"/>
    </source>
</evidence>
<gene>
    <name evidence="1" type="ORF">MAR_024162</name>
</gene>
<organism evidence="1 2">
    <name type="scientific">Mya arenaria</name>
    <name type="common">Soft-shell clam</name>
    <dbReference type="NCBI Taxonomy" id="6604"/>
    <lineage>
        <taxon>Eukaryota</taxon>
        <taxon>Metazoa</taxon>
        <taxon>Spiralia</taxon>
        <taxon>Lophotrochozoa</taxon>
        <taxon>Mollusca</taxon>
        <taxon>Bivalvia</taxon>
        <taxon>Autobranchia</taxon>
        <taxon>Heteroconchia</taxon>
        <taxon>Euheterodonta</taxon>
        <taxon>Imparidentia</taxon>
        <taxon>Neoheterodontei</taxon>
        <taxon>Myida</taxon>
        <taxon>Myoidea</taxon>
        <taxon>Myidae</taxon>
        <taxon>Mya</taxon>
    </lineage>
</organism>
<evidence type="ECO:0000313" key="1">
    <source>
        <dbReference type="EMBL" id="WAQ99789.1"/>
    </source>
</evidence>
<dbReference type="EMBL" id="CP111014">
    <property type="protein sequence ID" value="WAQ99789.1"/>
    <property type="molecule type" value="Genomic_DNA"/>
</dbReference>
<keyword evidence="2" id="KW-1185">Reference proteome</keyword>
<accession>A0ABY7DQU3</accession>
<protein>
    <submittedName>
        <fullName evidence="1">Uncharacterized protein</fullName>
    </submittedName>
</protein>
<reference evidence="1" key="1">
    <citation type="submission" date="2022-11" db="EMBL/GenBank/DDBJ databases">
        <title>Centuries of genome instability and evolution in soft-shell clam transmissible cancer (bioRxiv).</title>
        <authorList>
            <person name="Hart S.F.M."/>
            <person name="Yonemitsu M.A."/>
            <person name="Giersch R.M."/>
            <person name="Beal B.F."/>
            <person name="Arriagada G."/>
            <person name="Davis B.W."/>
            <person name="Ostrander E.A."/>
            <person name="Goff S.P."/>
            <person name="Metzger M.J."/>
        </authorList>
    </citation>
    <scope>NUCLEOTIDE SEQUENCE</scope>
    <source>
        <strain evidence="1">MELC-2E11</strain>
        <tissue evidence="1">Siphon/mantle</tissue>
    </source>
</reference>
<feature type="non-terminal residue" evidence="1">
    <location>
        <position position="1"/>
    </location>
</feature>